<organism evidence="1">
    <name type="scientific">marine sediment metagenome</name>
    <dbReference type="NCBI Taxonomy" id="412755"/>
    <lineage>
        <taxon>unclassified sequences</taxon>
        <taxon>metagenomes</taxon>
        <taxon>ecological metagenomes</taxon>
    </lineage>
</organism>
<sequence>MVTILLYDYSLYFGISANSPGFYYAYRSDLTTVSNYLNERSLKENTYLVLDEYSVQTPDFLTAKNNQPYLLVDPATSYQTKLQPGDQIIFTQSTIFDTKKFEEYHPETKII</sequence>
<evidence type="ECO:0000313" key="1">
    <source>
        <dbReference type="EMBL" id="GAH84708.1"/>
    </source>
</evidence>
<feature type="non-terminal residue" evidence="1">
    <location>
        <position position="111"/>
    </location>
</feature>
<protein>
    <submittedName>
        <fullName evidence="1">Uncharacterized protein</fullName>
    </submittedName>
</protein>
<comment type="caution">
    <text evidence="1">The sequence shown here is derived from an EMBL/GenBank/DDBJ whole genome shotgun (WGS) entry which is preliminary data.</text>
</comment>
<accession>X1KRT7</accession>
<gene>
    <name evidence="1" type="ORF">S03H2_61593</name>
</gene>
<dbReference type="EMBL" id="BARU01039761">
    <property type="protein sequence ID" value="GAH84708.1"/>
    <property type="molecule type" value="Genomic_DNA"/>
</dbReference>
<proteinExistence type="predicted"/>
<name>X1KRT7_9ZZZZ</name>
<reference evidence="1" key="1">
    <citation type="journal article" date="2014" name="Front. Microbiol.">
        <title>High frequency of phylogenetically diverse reductive dehalogenase-homologous genes in deep subseafloor sedimentary metagenomes.</title>
        <authorList>
            <person name="Kawai M."/>
            <person name="Futagami T."/>
            <person name="Toyoda A."/>
            <person name="Takaki Y."/>
            <person name="Nishi S."/>
            <person name="Hori S."/>
            <person name="Arai W."/>
            <person name="Tsubouchi T."/>
            <person name="Morono Y."/>
            <person name="Uchiyama I."/>
            <person name="Ito T."/>
            <person name="Fujiyama A."/>
            <person name="Inagaki F."/>
            <person name="Takami H."/>
        </authorList>
    </citation>
    <scope>NUCLEOTIDE SEQUENCE</scope>
    <source>
        <strain evidence="1">Expedition CK06-06</strain>
    </source>
</reference>
<dbReference type="AlphaFoldDB" id="X1KRT7"/>